<evidence type="ECO:0000313" key="1">
    <source>
        <dbReference type="EMBL" id="KAJ3804600.1"/>
    </source>
</evidence>
<dbReference type="Proteomes" id="UP001163835">
    <property type="component" value="Unassembled WGS sequence"/>
</dbReference>
<proteinExistence type="predicted"/>
<organism evidence="1 2">
    <name type="scientific">Lentinula aff. lateritia</name>
    <dbReference type="NCBI Taxonomy" id="2804960"/>
    <lineage>
        <taxon>Eukaryota</taxon>
        <taxon>Fungi</taxon>
        <taxon>Dikarya</taxon>
        <taxon>Basidiomycota</taxon>
        <taxon>Agaricomycotina</taxon>
        <taxon>Agaricomycetes</taxon>
        <taxon>Agaricomycetidae</taxon>
        <taxon>Agaricales</taxon>
        <taxon>Marasmiineae</taxon>
        <taxon>Omphalotaceae</taxon>
        <taxon>Lentinula</taxon>
    </lineage>
</organism>
<gene>
    <name evidence="1" type="ORF">F5876DRAFT_82893</name>
</gene>
<keyword evidence="2" id="KW-1185">Reference proteome</keyword>
<name>A0ACC1TJC2_9AGAR</name>
<comment type="caution">
    <text evidence="1">The sequence shown here is derived from an EMBL/GenBank/DDBJ whole genome shotgun (WGS) entry which is preliminary data.</text>
</comment>
<protein>
    <submittedName>
        <fullName evidence="1">Uncharacterized protein</fullName>
    </submittedName>
</protein>
<sequence length="583" mass="66518">MSQLLKHLETLCIEYRIPPFDSNVSGGAFKKEELAQRLILWRQEHRDSFLKQTSPRNVIGKDLLGEIWADMARSVLPSWIQAPPSRWGIPSAGKLSADEYKVVCSISLVVTLIRVWGYSNKEQPQSRHFQMMLNFLELVRGMHIIFLHETSQSSRAYYKAHIQSYLRGVLELFPDVTLASNHHLALHIITDLEKMGPGHARSTPVFERINHLLQEIKKNGHLGEVEVTMMNSYGRIANLQLLLTNYLELREEIGEALTMLTDIDREDHRGIFAGTDLSAWSSTEFTETPTHIDRSTLNHIVQQLCRMYSVQYSHWDGKVAQQAHILGGAALGRVIYSTGYHQNSIIFRDEGKILAGTIDRLIKHSHPHPVSQDVIVTMFVEAIVMEPISKEDDLYRSLNCGWLCFQTPTTRRISTVPLSNKVRVVSAERTERLRLLEEQALLKYEEVVQLRGAVQQMRSRCELEANTEHLKCDFHNATVSVHRLRTEILALLGCATADDRFEKAITTNEARYFWSFVDEVKLTVERLNNVTSLSSPPASDLTMLLIEQSLKLDELAGNLHPGVVEERLRKQCNQLCNLARTLK</sequence>
<dbReference type="EMBL" id="MU795905">
    <property type="protein sequence ID" value="KAJ3804600.1"/>
    <property type="molecule type" value="Genomic_DNA"/>
</dbReference>
<reference evidence="1" key="1">
    <citation type="submission" date="2022-09" db="EMBL/GenBank/DDBJ databases">
        <title>A Global Phylogenomic Analysis of the Shiitake Genus Lentinula.</title>
        <authorList>
            <consortium name="DOE Joint Genome Institute"/>
            <person name="Sierra-Patev S."/>
            <person name="Min B."/>
            <person name="Naranjo-Ortiz M."/>
            <person name="Looney B."/>
            <person name="Konkel Z."/>
            <person name="Slot J.C."/>
            <person name="Sakamoto Y."/>
            <person name="Steenwyk J.L."/>
            <person name="Rokas A."/>
            <person name="Carro J."/>
            <person name="Camarero S."/>
            <person name="Ferreira P."/>
            <person name="Molpeceres G."/>
            <person name="Ruiz-Duenas F.J."/>
            <person name="Serrano A."/>
            <person name="Henrissat B."/>
            <person name="Drula E."/>
            <person name="Hughes K.W."/>
            <person name="Mata J.L."/>
            <person name="Ishikawa N.K."/>
            <person name="Vargas-Isla R."/>
            <person name="Ushijima S."/>
            <person name="Smith C.A."/>
            <person name="Ahrendt S."/>
            <person name="Andreopoulos W."/>
            <person name="He G."/>
            <person name="Labutti K."/>
            <person name="Lipzen A."/>
            <person name="Ng V."/>
            <person name="Riley R."/>
            <person name="Sandor L."/>
            <person name="Barry K."/>
            <person name="Martinez A.T."/>
            <person name="Xiao Y."/>
            <person name="Gibbons J.G."/>
            <person name="Terashima K."/>
            <person name="Grigoriev I.V."/>
            <person name="Hibbett D.S."/>
        </authorList>
    </citation>
    <scope>NUCLEOTIDE SEQUENCE</scope>
    <source>
        <strain evidence="1">TMI1499</strain>
    </source>
</reference>
<accession>A0ACC1TJC2</accession>
<evidence type="ECO:0000313" key="2">
    <source>
        <dbReference type="Proteomes" id="UP001163835"/>
    </source>
</evidence>